<dbReference type="RefSeq" id="WP_183987921.1">
    <property type="nucleotide sequence ID" value="NZ_JACHHG010000009.1"/>
</dbReference>
<evidence type="ECO:0000259" key="1">
    <source>
        <dbReference type="Pfam" id="PF04230"/>
    </source>
</evidence>
<evidence type="ECO:0000313" key="2">
    <source>
        <dbReference type="EMBL" id="MBB6099179.1"/>
    </source>
</evidence>
<dbReference type="AlphaFoldDB" id="A0A841I4F9"/>
<reference evidence="2 3" key="1">
    <citation type="submission" date="2020-08" db="EMBL/GenBank/DDBJ databases">
        <title>Genomic Encyclopedia of Type Strains, Phase IV (KMG-IV): sequencing the most valuable type-strain genomes for metagenomic binning, comparative biology and taxonomic classification.</title>
        <authorList>
            <person name="Goeker M."/>
        </authorList>
    </citation>
    <scope>NUCLEOTIDE SEQUENCE [LARGE SCALE GENOMIC DNA]</scope>
    <source>
        <strain evidence="2 3">DSM 21458</strain>
    </source>
</reference>
<organism evidence="2 3">
    <name type="scientific">Deinobacterium chartae</name>
    <dbReference type="NCBI Taxonomy" id="521158"/>
    <lineage>
        <taxon>Bacteria</taxon>
        <taxon>Thermotogati</taxon>
        <taxon>Deinococcota</taxon>
        <taxon>Deinococci</taxon>
        <taxon>Deinococcales</taxon>
        <taxon>Deinococcaceae</taxon>
        <taxon>Deinobacterium</taxon>
    </lineage>
</organism>
<comment type="caution">
    <text evidence="2">The sequence shown here is derived from an EMBL/GenBank/DDBJ whole genome shotgun (WGS) entry which is preliminary data.</text>
</comment>
<sequence>MKVLLSGYYGFDNTGDEAILLSLVRELRTLGHQPLVLSNDPAATTREYGVPAFARMSPPALLQALRTCDVLFSGGGGLLQDKTSARNLTYYLALIRGAALLRKRVVIFNQSIGPLSETGRGRVARALKASRARAIVRDRGSLGLLRSLGVNPALGGDPALLLSPSGGLSHDASRVIIAPRGGQRSATERLAQVAGRLVAEGRNVTALAFQPQLDDAECAEIARAVPGVQVVSTASPQLALDAIAGAGYVLGVRLHAVILAAAAGVPFAGVSYDPKVAGFCEDAGAAHVATDFDPAALAETVLSGRAPDWSAVEAMRLRARESFLEALK</sequence>
<dbReference type="PANTHER" id="PTHR36836">
    <property type="entry name" value="COLANIC ACID BIOSYNTHESIS PROTEIN WCAK"/>
    <property type="match status" value="1"/>
</dbReference>
<proteinExistence type="predicted"/>
<dbReference type="Proteomes" id="UP000569951">
    <property type="component" value="Unassembled WGS sequence"/>
</dbReference>
<dbReference type="Pfam" id="PF04230">
    <property type="entry name" value="PS_pyruv_trans"/>
    <property type="match status" value="1"/>
</dbReference>
<feature type="domain" description="Polysaccharide pyruvyl transferase" evidence="1">
    <location>
        <begin position="13"/>
        <end position="274"/>
    </location>
</feature>
<dbReference type="EMBL" id="JACHHG010000009">
    <property type="protein sequence ID" value="MBB6099179.1"/>
    <property type="molecule type" value="Genomic_DNA"/>
</dbReference>
<evidence type="ECO:0000313" key="3">
    <source>
        <dbReference type="Proteomes" id="UP000569951"/>
    </source>
</evidence>
<dbReference type="InterPro" id="IPR019896">
    <property type="entry name" value="Polysacch_pyruvyl_Trfase_CsaB"/>
</dbReference>
<name>A0A841I4F9_9DEIO</name>
<keyword evidence="2" id="KW-0808">Transferase</keyword>
<dbReference type="InterPro" id="IPR007345">
    <property type="entry name" value="Polysacch_pyruvyl_Trfase"/>
</dbReference>
<dbReference type="GO" id="GO:0016740">
    <property type="term" value="F:transferase activity"/>
    <property type="evidence" value="ECO:0007669"/>
    <property type="project" value="UniProtKB-KW"/>
</dbReference>
<dbReference type="PANTHER" id="PTHR36836:SF1">
    <property type="entry name" value="COLANIC ACID BIOSYNTHESIS PROTEIN WCAK"/>
    <property type="match status" value="1"/>
</dbReference>
<dbReference type="NCBIfam" id="TIGR03609">
    <property type="entry name" value="S_layer_CsaB"/>
    <property type="match status" value="1"/>
</dbReference>
<accession>A0A841I4F9</accession>
<gene>
    <name evidence="2" type="ORF">HNR42_002615</name>
</gene>
<keyword evidence="3" id="KW-1185">Reference proteome</keyword>
<protein>
    <submittedName>
        <fullName evidence="2">Polysaccharide pyruvyl transferase CsaB</fullName>
    </submittedName>
</protein>